<dbReference type="Gramene" id="PUZ43020">
    <property type="protein sequence ID" value="PUZ43020"/>
    <property type="gene ID" value="GQ55_9G628600"/>
</dbReference>
<dbReference type="EMBL" id="CM009757">
    <property type="protein sequence ID" value="PUZ43020.1"/>
    <property type="molecule type" value="Genomic_DNA"/>
</dbReference>
<evidence type="ECO:0000256" key="1">
    <source>
        <dbReference type="SAM" id="MobiDB-lite"/>
    </source>
</evidence>
<feature type="region of interest" description="Disordered" evidence="1">
    <location>
        <begin position="44"/>
        <end position="101"/>
    </location>
</feature>
<feature type="compositionally biased region" description="Low complexity" evidence="1">
    <location>
        <begin position="54"/>
        <end position="66"/>
    </location>
</feature>
<dbReference type="Proteomes" id="UP000244336">
    <property type="component" value="Chromosome 9"/>
</dbReference>
<proteinExistence type="predicted"/>
<feature type="compositionally biased region" description="Low complexity" evidence="1">
    <location>
        <begin position="81"/>
        <end position="90"/>
    </location>
</feature>
<feature type="region of interest" description="Disordered" evidence="1">
    <location>
        <begin position="139"/>
        <end position="198"/>
    </location>
</feature>
<feature type="compositionally biased region" description="Basic and acidic residues" evidence="1">
    <location>
        <begin position="177"/>
        <end position="186"/>
    </location>
</feature>
<sequence length="198" mass="20094">MAGTQAAARRGPLPVPARGGSAPLLLPTANKEARAAARAPAILGGARSSRLVQPSSPRRCSSSPAPTAHQAYPTAPHQLRSPASSAALPTCSPPAPSAPPVRGPAVFALAAVPVRRRAGAQPYPSMAAAGPRAPLPVCGHGRPARARSWPRSVPSCGGLAPPPPVPGRGHRGTARRPGVEQRDGQKNSKGIEGMLQRP</sequence>
<reference evidence="2 3" key="1">
    <citation type="submission" date="2018-04" db="EMBL/GenBank/DDBJ databases">
        <title>WGS assembly of Panicum hallii var. hallii HAL2.</title>
        <authorList>
            <person name="Lovell J."/>
            <person name="Jenkins J."/>
            <person name="Lowry D."/>
            <person name="Mamidi S."/>
            <person name="Sreedasyam A."/>
            <person name="Weng X."/>
            <person name="Barry K."/>
            <person name="Bonette J."/>
            <person name="Campitelli B."/>
            <person name="Daum C."/>
            <person name="Gordon S."/>
            <person name="Gould B."/>
            <person name="Lipzen A."/>
            <person name="MacQueen A."/>
            <person name="Palacio-Mejia J."/>
            <person name="Plott C."/>
            <person name="Shakirov E."/>
            <person name="Shu S."/>
            <person name="Yoshinaga Y."/>
            <person name="Zane M."/>
            <person name="Rokhsar D."/>
            <person name="Grimwood J."/>
            <person name="Schmutz J."/>
            <person name="Juenger T."/>
        </authorList>
    </citation>
    <scope>NUCLEOTIDE SEQUENCE [LARGE SCALE GENOMIC DNA]</scope>
    <source>
        <strain evidence="3">cv. HAL2</strain>
    </source>
</reference>
<gene>
    <name evidence="2" type="ORF">GQ55_9G628600</name>
</gene>
<organism evidence="2 3">
    <name type="scientific">Panicum hallii var. hallii</name>
    <dbReference type="NCBI Taxonomy" id="1504633"/>
    <lineage>
        <taxon>Eukaryota</taxon>
        <taxon>Viridiplantae</taxon>
        <taxon>Streptophyta</taxon>
        <taxon>Embryophyta</taxon>
        <taxon>Tracheophyta</taxon>
        <taxon>Spermatophyta</taxon>
        <taxon>Magnoliopsida</taxon>
        <taxon>Liliopsida</taxon>
        <taxon>Poales</taxon>
        <taxon>Poaceae</taxon>
        <taxon>PACMAD clade</taxon>
        <taxon>Panicoideae</taxon>
        <taxon>Panicodae</taxon>
        <taxon>Paniceae</taxon>
        <taxon>Panicinae</taxon>
        <taxon>Panicum</taxon>
        <taxon>Panicum sect. Panicum</taxon>
    </lineage>
</organism>
<protein>
    <submittedName>
        <fullName evidence="2">Uncharacterized protein</fullName>
    </submittedName>
</protein>
<accession>A0A2T7CI55</accession>
<dbReference type="AlphaFoldDB" id="A0A2T7CI55"/>
<name>A0A2T7CI55_9POAL</name>
<feature type="compositionally biased region" description="Pro residues" evidence="1">
    <location>
        <begin position="91"/>
        <end position="101"/>
    </location>
</feature>
<keyword evidence="3" id="KW-1185">Reference proteome</keyword>
<evidence type="ECO:0000313" key="2">
    <source>
        <dbReference type="EMBL" id="PUZ43020.1"/>
    </source>
</evidence>
<feature type="region of interest" description="Disordered" evidence="1">
    <location>
        <begin position="1"/>
        <end position="26"/>
    </location>
</feature>
<evidence type="ECO:0000313" key="3">
    <source>
        <dbReference type="Proteomes" id="UP000244336"/>
    </source>
</evidence>